<dbReference type="GO" id="GO:0043337">
    <property type="term" value="F:cardiolipin synthase (CMP-forming)"/>
    <property type="evidence" value="ECO:0007669"/>
    <property type="project" value="TreeGrafter"/>
</dbReference>
<keyword evidence="13" id="KW-1185">Reference proteome</keyword>
<evidence type="ECO:0008006" key="14">
    <source>
        <dbReference type="Google" id="ProtNLM"/>
    </source>
</evidence>
<dbReference type="GO" id="GO:0005739">
    <property type="term" value="C:mitochondrion"/>
    <property type="evidence" value="ECO:0007669"/>
    <property type="project" value="TreeGrafter"/>
</dbReference>
<evidence type="ECO:0000256" key="9">
    <source>
        <dbReference type="ARBA" id="ARBA00023264"/>
    </source>
</evidence>
<accession>A0A8H7UZ31</accession>
<gene>
    <name evidence="12" type="ORF">INT46_001168</name>
</gene>
<keyword evidence="8" id="KW-0594">Phospholipid biosynthesis</keyword>
<keyword evidence="3 10" id="KW-0808">Transferase</keyword>
<evidence type="ECO:0000256" key="3">
    <source>
        <dbReference type="ARBA" id="ARBA00022679"/>
    </source>
</evidence>
<feature type="compositionally biased region" description="Basic and acidic residues" evidence="11">
    <location>
        <begin position="22"/>
        <end position="32"/>
    </location>
</feature>
<keyword evidence="5" id="KW-1133">Transmembrane helix</keyword>
<dbReference type="GO" id="GO:0032049">
    <property type="term" value="P:cardiolipin biosynthetic process"/>
    <property type="evidence" value="ECO:0007669"/>
    <property type="project" value="TreeGrafter"/>
</dbReference>
<keyword evidence="9" id="KW-1208">Phospholipid metabolism</keyword>
<dbReference type="AlphaFoldDB" id="A0A8H7UZ31"/>
<dbReference type="Proteomes" id="UP000650833">
    <property type="component" value="Unassembled WGS sequence"/>
</dbReference>
<comment type="similarity">
    <text evidence="10">Belongs to the CDP-alcohol phosphatidyltransferase class-I family.</text>
</comment>
<evidence type="ECO:0000256" key="10">
    <source>
        <dbReference type="RuleBase" id="RU003750"/>
    </source>
</evidence>
<evidence type="ECO:0000313" key="12">
    <source>
        <dbReference type="EMBL" id="KAG2195714.1"/>
    </source>
</evidence>
<feature type="region of interest" description="Disordered" evidence="11">
    <location>
        <begin position="226"/>
        <end position="294"/>
    </location>
</feature>
<dbReference type="PANTHER" id="PTHR14269">
    <property type="entry name" value="CDP-DIACYLGLYCEROL--GLYCEROL-3-PHOSPHATE 3-PHOSPHATIDYLTRANSFERASE-RELATED"/>
    <property type="match status" value="1"/>
</dbReference>
<feature type="region of interest" description="Disordered" evidence="11">
    <location>
        <begin position="96"/>
        <end position="155"/>
    </location>
</feature>
<evidence type="ECO:0000256" key="8">
    <source>
        <dbReference type="ARBA" id="ARBA00023209"/>
    </source>
</evidence>
<feature type="compositionally biased region" description="Polar residues" evidence="11">
    <location>
        <begin position="256"/>
        <end position="280"/>
    </location>
</feature>
<dbReference type="GO" id="GO:0016020">
    <property type="term" value="C:membrane"/>
    <property type="evidence" value="ECO:0007669"/>
    <property type="project" value="UniProtKB-SubCell"/>
</dbReference>
<feature type="compositionally biased region" description="Basic and acidic residues" evidence="11">
    <location>
        <begin position="113"/>
        <end position="123"/>
    </location>
</feature>
<keyword evidence="4" id="KW-0812">Transmembrane</keyword>
<keyword evidence="6" id="KW-0443">Lipid metabolism</keyword>
<dbReference type="InterPro" id="IPR043130">
    <property type="entry name" value="CDP-OH_PTrfase_TM_dom"/>
</dbReference>
<dbReference type="PANTHER" id="PTHR14269:SF60">
    <property type="entry name" value="CARDIOLIPIN SYNTHASE (CMP-FORMING)"/>
    <property type="match status" value="1"/>
</dbReference>
<evidence type="ECO:0000256" key="7">
    <source>
        <dbReference type="ARBA" id="ARBA00023136"/>
    </source>
</evidence>
<dbReference type="InterPro" id="IPR000462">
    <property type="entry name" value="CDP-OH_P_trans"/>
</dbReference>
<dbReference type="OrthoDB" id="10020554at2759"/>
<organism evidence="12 13">
    <name type="scientific">Mucor plumbeus</name>
    <dbReference type="NCBI Taxonomy" id="97098"/>
    <lineage>
        <taxon>Eukaryota</taxon>
        <taxon>Fungi</taxon>
        <taxon>Fungi incertae sedis</taxon>
        <taxon>Mucoromycota</taxon>
        <taxon>Mucoromycotina</taxon>
        <taxon>Mucoromycetes</taxon>
        <taxon>Mucorales</taxon>
        <taxon>Mucorineae</taxon>
        <taxon>Mucoraceae</taxon>
        <taxon>Mucor</taxon>
    </lineage>
</organism>
<comment type="caution">
    <text evidence="12">The sequence shown here is derived from an EMBL/GenBank/DDBJ whole genome shotgun (WGS) entry which is preliminary data.</text>
</comment>
<evidence type="ECO:0000256" key="11">
    <source>
        <dbReference type="SAM" id="MobiDB-lite"/>
    </source>
</evidence>
<protein>
    <recommendedName>
        <fullName evidence="14">Cardiolipin synthase</fullName>
    </recommendedName>
</protein>
<name>A0A8H7UZ31_9FUNG</name>
<dbReference type="PROSITE" id="PS00379">
    <property type="entry name" value="CDP_ALCOHOL_P_TRANSF"/>
    <property type="match status" value="1"/>
</dbReference>
<dbReference type="Gene3D" id="1.20.120.1760">
    <property type="match status" value="1"/>
</dbReference>
<proteinExistence type="inferred from homology"/>
<dbReference type="InterPro" id="IPR050324">
    <property type="entry name" value="CDP-alcohol_PTase-I"/>
</dbReference>
<keyword evidence="2" id="KW-0444">Lipid biosynthesis</keyword>
<evidence type="ECO:0000256" key="1">
    <source>
        <dbReference type="ARBA" id="ARBA00004141"/>
    </source>
</evidence>
<feature type="region of interest" description="Disordered" evidence="11">
    <location>
        <begin position="1"/>
        <end position="44"/>
    </location>
</feature>
<comment type="subcellular location">
    <subcellularLocation>
        <location evidence="1">Membrane</location>
        <topology evidence="1">Multi-pass membrane protein</topology>
    </subcellularLocation>
</comment>
<evidence type="ECO:0000256" key="6">
    <source>
        <dbReference type="ARBA" id="ARBA00023098"/>
    </source>
</evidence>
<dbReference type="InterPro" id="IPR048254">
    <property type="entry name" value="CDP_ALCOHOL_P_TRANSF_CS"/>
</dbReference>
<keyword evidence="7" id="KW-0472">Membrane</keyword>
<feature type="compositionally biased region" description="Polar residues" evidence="11">
    <location>
        <begin position="1"/>
        <end position="11"/>
    </location>
</feature>
<evidence type="ECO:0000256" key="2">
    <source>
        <dbReference type="ARBA" id="ARBA00022516"/>
    </source>
</evidence>
<evidence type="ECO:0000256" key="5">
    <source>
        <dbReference type="ARBA" id="ARBA00022989"/>
    </source>
</evidence>
<dbReference type="EMBL" id="JAEPRC010000512">
    <property type="protein sequence ID" value="KAG2195714.1"/>
    <property type="molecule type" value="Genomic_DNA"/>
</dbReference>
<dbReference type="Pfam" id="PF01066">
    <property type="entry name" value="CDP-OH_P_transf"/>
    <property type="match status" value="1"/>
</dbReference>
<sequence length="588" mass="65996">MSDSLAHQPNRSARRQLSLAQNKKERKVEKKLMKNAPNSVRFNSKKSRKVVPFNSITKSLIEKDTANIITPEKKNTNLTEINVPVATDKCNVEISAKTPKNAPEVNLSGQQGNKEEKSARQHEPSISSPPHEKEEEEETLKEISHQSTTNEESNLIKKNLQKLSMKDKPDFIINQDKIVDIKDATNDKLMNDTVVVTTVTSATPITDELIGKKVDADTQPNLVTTTTANDETNINDTNKEIKEIKKNNQEEETDQEQIMLQKETTPAPSMTTSVSISDKISPSTSASSNKRKSSLISRLFKNKNSSKKDISLIQALPSLNETSPKTLEKEKKPKAWKIWKKFSSKRNIFGKYENILKYKVFIRPFVATPQIPPKKEVQEQQENKKQLLLHENIYTIPNMLTFGRLLAAPYVGYLIINQDYPLALGVFVAAGITDMLDGFIARRFNLKTIVGSIIDPMADKALMTVLTITLAMQDLLPLPLAYIILGRDAGLVISAFYYRYISLPKPKTLVRYFDFSIPSAEVRPTTISKINTLLQLVLVSATLTTATFNQPSTEILTALQWTVGSTTIWSGASYIYSKDAVRILNKQK</sequence>
<evidence type="ECO:0000256" key="4">
    <source>
        <dbReference type="ARBA" id="ARBA00022692"/>
    </source>
</evidence>
<feature type="compositionally biased region" description="Basic and acidic residues" evidence="11">
    <location>
        <begin position="237"/>
        <end position="249"/>
    </location>
</feature>
<evidence type="ECO:0000313" key="13">
    <source>
        <dbReference type="Proteomes" id="UP000650833"/>
    </source>
</evidence>
<reference evidence="12" key="1">
    <citation type="submission" date="2020-12" db="EMBL/GenBank/DDBJ databases">
        <title>Metabolic potential, ecology and presence of endohyphal bacteria is reflected in genomic diversity of Mucoromycotina.</title>
        <authorList>
            <person name="Muszewska A."/>
            <person name="Okrasinska A."/>
            <person name="Steczkiewicz K."/>
            <person name="Drgas O."/>
            <person name="Orlowska M."/>
            <person name="Perlinska-Lenart U."/>
            <person name="Aleksandrzak-Piekarczyk T."/>
            <person name="Szatraj K."/>
            <person name="Zielenkiewicz U."/>
            <person name="Pilsyk S."/>
            <person name="Malc E."/>
            <person name="Mieczkowski P."/>
            <person name="Kruszewska J.S."/>
            <person name="Biernat P."/>
            <person name="Pawlowska J."/>
        </authorList>
    </citation>
    <scope>NUCLEOTIDE SEQUENCE</scope>
    <source>
        <strain evidence="12">CBS 226.32</strain>
    </source>
</reference>